<proteinExistence type="predicted"/>
<comment type="caution">
    <text evidence="1">The sequence shown here is derived from an EMBL/GenBank/DDBJ whole genome shotgun (WGS) entry which is preliminary data.</text>
</comment>
<accession>A0AB34G5K9</accession>
<dbReference type="EMBL" id="JAQHRD010000001">
    <property type="protein sequence ID" value="KAJ6446782.1"/>
    <property type="molecule type" value="Genomic_DNA"/>
</dbReference>
<keyword evidence="2" id="KW-1185">Reference proteome</keyword>
<sequence>MWVKELAELQRQKSQSPTRTASWIRQGGEFFVVARRRNGQHAGSKHLAEHVVDCRIVKVANVAAHGAYGDLSLQADELKVTAPNAARMNLGDPLHVRLSLASVDATFELHDHSAPGRGVC</sequence>
<protein>
    <submittedName>
        <fullName evidence="1">Uncharacterized protein</fullName>
    </submittedName>
</protein>
<evidence type="ECO:0000313" key="1">
    <source>
        <dbReference type="EMBL" id="KAJ6446782.1"/>
    </source>
</evidence>
<evidence type="ECO:0000313" key="2">
    <source>
        <dbReference type="Proteomes" id="UP001163105"/>
    </source>
</evidence>
<organism evidence="1 2">
    <name type="scientific">Purpureocillium lavendulum</name>
    <dbReference type="NCBI Taxonomy" id="1247861"/>
    <lineage>
        <taxon>Eukaryota</taxon>
        <taxon>Fungi</taxon>
        <taxon>Dikarya</taxon>
        <taxon>Ascomycota</taxon>
        <taxon>Pezizomycotina</taxon>
        <taxon>Sordariomycetes</taxon>
        <taxon>Hypocreomycetidae</taxon>
        <taxon>Hypocreales</taxon>
        <taxon>Ophiocordycipitaceae</taxon>
        <taxon>Purpureocillium</taxon>
    </lineage>
</organism>
<gene>
    <name evidence="1" type="ORF">O9K51_01555</name>
</gene>
<reference evidence="1" key="1">
    <citation type="submission" date="2023-01" db="EMBL/GenBank/DDBJ databases">
        <title>The growth and conidiation of Purpureocillium lavendulum are regulated by nitrogen source and histone H3K14 acetylation.</title>
        <authorList>
            <person name="Tang P."/>
            <person name="Han J."/>
            <person name="Zhang C."/>
            <person name="Tang P."/>
            <person name="Qi F."/>
            <person name="Zhang K."/>
            <person name="Liang L."/>
        </authorList>
    </citation>
    <scope>NUCLEOTIDE SEQUENCE</scope>
    <source>
        <strain evidence="1">YMF1.00683</strain>
    </source>
</reference>
<dbReference type="AlphaFoldDB" id="A0AB34G5K9"/>
<dbReference type="Proteomes" id="UP001163105">
    <property type="component" value="Unassembled WGS sequence"/>
</dbReference>
<name>A0AB34G5K9_9HYPO</name>